<dbReference type="EMBL" id="CP001826">
    <property type="protein sequence ID" value="ACZ43115.1"/>
    <property type="molecule type" value="Genomic_DNA"/>
</dbReference>
<feature type="transmembrane region" description="Helical" evidence="7">
    <location>
        <begin position="265"/>
        <end position="286"/>
    </location>
</feature>
<feature type="domain" description="ABC transmembrane type-1" evidence="8">
    <location>
        <begin position="95"/>
        <end position="286"/>
    </location>
</feature>
<dbReference type="AlphaFoldDB" id="D1CH94"/>
<feature type="transmembrane region" description="Helical" evidence="7">
    <location>
        <begin position="34"/>
        <end position="55"/>
    </location>
</feature>
<dbReference type="Proteomes" id="UP000000323">
    <property type="component" value="Chromosome 2"/>
</dbReference>
<comment type="similarity">
    <text evidence="7">Belongs to the binding-protein-dependent transport system permease family.</text>
</comment>
<dbReference type="GO" id="GO:0005886">
    <property type="term" value="C:plasma membrane"/>
    <property type="evidence" value="ECO:0007669"/>
    <property type="project" value="UniProtKB-SubCell"/>
</dbReference>
<evidence type="ECO:0000256" key="4">
    <source>
        <dbReference type="ARBA" id="ARBA00022692"/>
    </source>
</evidence>
<evidence type="ECO:0000313" key="9">
    <source>
        <dbReference type="EMBL" id="ACZ43115.1"/>
    </source>
</evidence>
<organism evidence="9 10">
    <name type="scientific">Thermobaculum terrenum (strain ATCC BAA-798 / CCMEE 7001 / YNP1)</name>
    <dbReference type="NCBI Taxonomy" id="525904"/>
    <lineage>
        <taxon>Bacteria</taxon>
        <taxon>Bacillati</taxon>
        <taxon>Chloroflexota</taxon>
        <taxon>Chloroflexia</taxon>
        <taxon>Candidatus Thermobaculales</taxon>
        <taxon>Candidatus Thermobaculaceae</taxon>
        <taxon>Thermobaculum</taxon>
    </lineage>
</organism>
<dbReference type="InterPro" id="IPR000515">
    <property type="entry name" value="MetI-like"/>
</dbReference>
<reference evidence="10" key="1">
    <citation type="journal article" date="2010" name="Stand. Genomic Sci.">
        <title>Complete genome sequence of 'Thermobaculum terrenum' type strain (YNP1).</title>
        <authorList>
            <person name="Kiss H."/>
            <person name="Cleland D."/>
            <person name="Lapidus A."/>
            <person name="Lucas S."/>
            <person name="Glavina Del Rio T."/>
            <person name="Nolan M."/>
            <person name="Tice H."/>
            <person name="Han C."/>
            <person name="Goodwin L."/>
            <person name="Pitluck S."/>
            <person name="Liolios K."/>
            <person name="Ivanova N."/>
            <person name="Mavromatis K."/>
            <person name="Ovchinnikova G."/>
            <person name="Pati A."/>
            <person name="Chen A."/>
            <person name="Palaniappan K."/>
            <person name="Land M."/>
            <person name="Hauser L."/>
            <person name="Chang Y."/>
            <person name="Jeffries C."/>
            <person name="Lu M."/>
            <person name="Brettin T."/>
            <person name="Detter J."/>
            <person name="Goker M."/>
            <person name="Tindall B."/>
            <person name="Beck B."/>
            <person name="McDermott T."/>
            <person name="Woyke T."/>
            <person name="Bristow J."/>
            <person name="Eisen J."/>
            <person name="Markowitz V."/>
            <person name="Hugenholtz P."/>
            <person name="Kyrpides N."/>
            <person name="Klenk H."/>
            <person name="Cheng J."/>
        </authorList>
    </citation>
    <scope>NUCLEOTIDE SEQUENCE [LARGE SCALE GENOMIC DNA]</scope>
    <source>
        <strain evidence="10">ATCC BAA-798 / YNP1</strain>
    </source>
</reference>
<dbReference type="PANTHER" id="PTHR43744:SF8">
    <property type="entry name" value="SN-GLYCEROL-3-PHOSPHATE TRANSPORT SYSTEM PERMEASE PROTEIN UGPE"/>
    <property type="match status" value="1"/>
</dbReference>
<dbReference type="RefSeq" id="WP_012876146.1">
    <property type="nucleotide sequence ID" value="NC_013526.1"/>
</dbReference>
<evidence type="ECO:0000313" key="10">
    <source>
        <dbReference type="Proteomes" id="UP000000323"/>
    </source>
</evidence>
<feature type="transmembrane region" description="Helical" evidence="7">
    <location>
        <begin position="99"/>
        <end position="118"/>
    </location>
</feature>
<feature type="transmembrane region" description="Helical" evidence="7">
    <location>
        <begin position="130"/>
        <end position="154"/>
    </location>
</feature>
<comment type="subcellular location">
    <subcellularLocation>
        <location evidence="1 7">Cell membrane</location>
        <topology evidence="1 7">Multi-pass membrane protein</topology>
    </subcellularLocation>
</comment>
<dbReference type="KEGG" id="ttr:Tter_2216"/>
<keyword evidence="6 7" id="KW-0472">Membrane</keyword>
<dbReference type="GO" id="GO:0055085">
    <property type="term" value="P:transmembrane transport"/>
    <property type="evidence" value="ECO:0007669"/>
    <property type="project" value="InterPro"/>
</dbReference>
<dbReference type="eggNOG" id="COG0395">
    <property type="taxonomic scope" value="Bacteria"/>
</dbReference>
<dbReference type="SUPFAM" id="SSF161098">
    <property type="entry name" value="MetI-like"/>
    <property type="match status" value="1"/>
</dbReference>
<dbReference type="HOGENOM" id="CLU_016047_1_1_0"/>
<dbReference type="CDD" id="cd06261">
    <property type="entry name" value="TM_PBP2"/>
    <property type="match status" value="1"/>
</dbReference>
<evidence type="ECO:0000256" key="3">
    <source>
        <dbReference type="ARBA" id="ARBA00022475"/>
    </source>
</evidence>
<keyword evidence="3" id="KW-1003">Cell membrane</keyword>
<evidence type="ECO:0000256" key="7">
    <source>
        <dbReference type="RuleBase" id="RU363032"/>
    </source>
</evidence>
<proteinExistence type="inferred from homology"/>
<accession>D1CH94</accession>
<dbReference type="STRING" id="525904.Tter_2216"/>
<dbReference type="Gene3D" id="1.10.3720.10">
    <property type="entry name" value="MetI-like"/>
    <property type="match status" value="1"/>
</dbReference>
<evidence type="ECO:0000256" key="6">
    <source>
        <dbReference type="ARBA" id="ARBA00023136"/>
    </source>
</evidence>
<dbReference type="PANTHER" id="PTHR43744">
    <property type="entry name" value="ABC TRANSPORTER PERMEASE PROTEIN MG189-RELATED-RELATED"/>
    <property type="match status" value="1"/>
</dbReference>
<keyword evidence="5 7" id="KW-1133">Transmembrane helix</keyword>
<keyword evidence="10" id="KW-1185">Reference proteome</keyword>
<dbReference type="Pfam" id="PF00528">
    <property type="entry name" value="BPD_transp_1"/>
    <property type="match status" value="1"/>
</dbReference>
<dbReference type="InterPro" id="IPR035906">
    <property type="entry name" value="MetI-like_sf"/>
</dbReference>
<feature type="transmembrane region" description="Helical" evidence="7">
    <location>
        <begin position="166"/>
        <end position="186"/>
    </location>
</feature>
<dbReference type="PROSITE" id="PS50928">
    <property type="entry name" value="ABC_TM1"/>
    <property type="match status" value="1"/>
</dbReference>
<sequence length="301" mass="34290">MSTRSHPTAGAGELARSLVLPRTRTAYRRQLGRCFVWLVLCAGAVVMMLPFLWLISTSLKETWQVFRYPPQWIPNPVRWSNYPEALTTLPFGLYVKNTLVITVLNMVGILLSSSLCAYGFARLRFPGRDLIFMVLLSTLMLPYAVTMIPSYIIFKYLGWIDTYYPLIVPNWFGGGIFNIFLLRQFFRTIPVELSEAARIDGASEFRIYWQIILPLARPALTVVAIFTFLNNWNDFIGPLIYLSSPEKYTVALGLATFKGLYSTQWQYLMAASTVMILPVIALFFLAQRYFVQGIVLTGLKG</sequence>
<keyword evidence="4 7" id="KW-0812">Transmembrane</keyword>
<feature type="transmembrane region" description="Helical" evidence="7">
    <location>
        <begin position="207"/>
        <end position="229"/>
    </location>
</feature>
<evidence type="ECO:0000256" key="2">
    <source>
        <dbReference type="ARBA" id="ARBA00022448"/>
    </source>
</evidence>
<evidence type="ECO:0000256" key="5">
    <source>
        <dbReference type="ARBA" id="ARBA00022989"/>
    </source>
</evidence>
<evidence type="ECO:0000256" key="1">
    <source>
        <dbReference type="ARBA" id="ARBA00004651"/>
    </source>
</evidence>
<gene>
    <name evidence="9" type="ordered locus">Tter_2216</name>
</gene>
<protein>
    <submittedName>
        <fullName evidence="9">Binding-protein-dependent transport systems inner membrane component</fullName>
    </submittedName>
</protein>
<evidence type="ECO:0000259" key="8">
    <source>
        <dbReference type="PROSITE" id="PS50928"/>
    </source>
</evidence>
<keyword evidence="2 7" id="KW-0813">Transport</keyword>
<name>D1CH94_THET1</name>